<dbReference type="SUPFAM" id="SSF50129">
    <property type="entry name" value="GroES-like"/>
    <property type="match status" value="1"/>
</dbReference>
<dbReference type="InterPro" id="IPR036291">
    <property type="entry name" value="NAD(P)-bd_dom_sf"/>
</dbReference>
<dbReference type="SUPFAM" id="SSF53335">
    <property type="entry name" value="S-adenosyl-L-methionine-dependent methyltransferases"/>
    <property type="match status" value="1"/>
</dbReference>
<name>A0AAN6P6L3_9PEZI</name>
<dbReference type="InterPro" id="IPR049551">
    <property type="entry name" value="PKS_DH_C"/>
</dbReference>
<dbReference type="InterPro" id="IPR050091">
    <property type="entry name" value="PKS_NRPS_Biosynth_Enz"/>
</dbReference>
<evidence type="ECO:0000256" key="2">
    <source>
        <dbReference type="ARBA" id="ARBA00022553"/>
    </source>
</evidence>
<evidence type="ECO:0000256" key="3">
    <source>
        <dbReference type="ARBA" id="ARBA00022679"/>
    </source>
</evidence>
<dbReference type="Pfam" id="PF13602">
    <property type="entry name" value="ADH_zinc_N_2"/>
    <property type="match status" value="1"/>
</dbReference>
<dbReference type="SUPFAM" id="SSF51735">
    <property type="entry name" value="NAD(P)-binding Rossmann-fold domains"/>
    <property type="match status" value="1"/>
</dbReference>
<dbReference type="FunFam" id="3.40.50.720:FF:000209">
    <property type="entry name" value="Polyketide synthase Pks12"/>
    <property type="match status" value="1"/>
</dbReference>
<evidence type="ECO:0000313" key="8">
    <source>
        <dbReference type="EMBL" id="KAK4032634.1"/>
    </source>
</evidence>
<evidence type="ECO:0000256" key="6">
    <source>
        <dbReference type="PROSITE-ProRule" id="PRU01363"/>
    </source>
</evidence>
<gene>
    <name evidence="8" type="ORF">C8A01DRAFT_40911</name>
</gene>
<dbReference type="Pfam" id="PF08240">
    <property type="entry name" value="ADH_N"/>
    <property type="match status" value="1"/>
</dbReference>
<sequence length="1573" mass="172098">MSKLTLAVTDELQRQPSRINQAEISQPVCTALQIALVELYASWNILPTRVVGHSSGEIAAAYATGALTLEPAMRVAYFRGLLSSKLKTLGYNGSMLAVGMSEADAANEMEAMGEASGRIVVACVNSPRSVTLSGDRPAISQMQTVLTGKNVFARKLQVDTAYHSHHMLALSEEYRLRLSALDVVSWKDRKQVTMFSSLKGRQLTAEDDLSADYWVENMVSCPADFLVELGPHSALAGPVKQTLANFGGEDKKSPIRYMSALFRGKDAAVSALDVAGSLFAQGYPVNLRAVNFPCPPKTSLRVVADLPTFAWNRTRRYWAESRLSLDYRFRHAARTDILGAPSHDWNPIEPRWRNFIRLPEQPWVRGHVVQKVPVYPAAGFCCMALQAAAQLHAHAAREGPPPPVGEYRIRDLSVSRALVIPQTEEGVEVSLSLRPAPLSSVTSSESWKEFRIFSYTEADGWAEHCRGLVSVALKKAASPTLENWDTSGKTRVEPKALYAALDAAGLSYGPEFQGIVDISIGQGQAVGTVQVTDTPSVMPSGFEFDRLIHPATMDAFLQTSIAALTDGDMERLTQPYVPTLITEIVVSGEVSAPVGHTFRVVAEAKARGFREVCANVSASAEGRKGLVQLRGIKCVAIAPPTAQDARELKRHCATVVWEPDVDLLDREKLDGLLQACAAPGTGRLRDLELLAYHFFDRVLNELKETEVGSMKPHHQKFFRYMQRQRELVLSHRHEQQTEDWGRLGDADVISKIANLIEHFSADADYEGRMFVRMGEALIAVLRQDEDPLALMMKDNLLYDYYTVGLGTPSTYPQVSRYITLPSHKYPDLDYLEIGAGTGGCTTPVLQALREPGRLGPARAKSYTYTDISAGFFEQAADKFRGWSDILEFRKLDVERDPDSQGFRGQRFDVIVAANVLHATYDMDTTVRNVRQLLRPGGKLILLDMTHSLLSVSLIFGNLPGWWNCREPWREFGPLLDQGQWRDVLNRHGFSDLEASSPDTLEPLEEGTRVMIASAVVPESSPPGPHPTLLIVKPGTAGEREHVVETIASELLNAGVEIDMITLEELAAQDTSLDGTAIISFAELDKPLWANISPHHFAALKRLIQESAGLIWVTRGGAETRAPRPELSLFHGLARSLRAEREGIPYITVDLAAHAQQLPAAEAAALILEVARRGFRFRKPSNNTLGVGACFDREFSEMDGILHIKRAIEAPSLNRFVAARANPSAARDPEPHDIRLAGSSRPLKLIPRSIGTLDSLVFDDDKAIIEEPLPPDHVDIDVRAVGLNFRDILICLGDVTDTYLGNECAGVVTRIGSAVRHLAVGDRVAAWCLGSFATTVRNPARCVQQIPEGIGFAAAAALPLVAVTAYYGLVQVARLAKGETVLIHAAAGGVGQAALQIAQMLGAKVFATVGSEEKKALLMRTYGIPENRVFSSRDLSFAEAVRQATGRRGVDVVLNSLAGEALQATWNLVAPFGRFVEIGKKDIDLNARLDMAPFSRNVTFSSIDVTVVFRQNPKLAGQLFSEVMELARAGHVKAATPLLVQPFSKIQDSMALMQAGKHMGKIVLEPRANNQVAV</sequence>
<dbReference type="Gene3D" id="3.40.366.10">
    <property type="entry name" value="Malonyl-Coenzyme A Acyl Carrier Protein, domain 2"/>
    <property type="match status" value="1"/>
</dbReference>
<dbReference type="Proteomes" id="UP001303115">
    <property type="component" value="Unassembled WGS sequence"/>
</dbReference>
<feature type="non-terminal residue" evidence="8">
    <location>
        <position position="1573"/>
    </location>
</feature>
<dbReference type="InterPro" id="IPR029063">
    <property type="entry name" value="SAM-dependent_MTases_sf"/>
</dbReference>
<dbReference type="InterPro" id="IPR020843">
    <property type="entry name" value="ER"/>
</dbReference>
<accession>A0AAN6P6L3</accession>
<dbReference type="SMART" id="SM00826">
    <property type="entry name" value="PKS_DH"/>
    <property type="match status" value="1"/>
</dbReference>
<comment type="caution">
    <text evidence="8">The sequence shown here is derived from an EMBL/GenBank/DDBJ whole genome shotgun (WGS) entry which is preliminary data.</text>
</comment>
<dbReference type="Gene3D" id="3.90.180.10">
    <property type="entry name" value="Medium-chain alcohol dehydrogenases, catalytic domain"/>
    <property type="match status" value="1"/>
</dbReference>
<dbReference type="Pfam" id="PF23114">
    <property type="entry name" value="NAD-bd_HRPKS_sdrA"/>
    <property type="match status" value="1"/>
</dbReference>
<protein>
    <submittedName>
        <fullName evidence="8">Polyketide synthase dehydratase-domain-containing protein</fullName>
    </submittedName>
</protein>
<dbReference type="InterPro" id="IPR056501">
    <property type="entry name" value="NAD-bd_HRPKS_sdrA"/>
</dbReference>
<dbReference type="Gene3D" id="3.40.50.150">
    <property type="entry name" value="Vaccinia Virus protein VP39"/>
    <property type="match status" value="1"/>
</dbReference>
<dbReference type="PANTHER" id="PTHR43775:SF29">
    <property type="entry name" value="ASPERFURANONE POLYKETIDE SYNTHASE AFOG-RELATED"/>
    <property type="match status" value="1"/>
</dbReference>
<feature type="region of interest" description="C-terminal hotdog fold" evidence="6">
    <location>
        <begin position="489"/>
        <end position="643"/>
    </location>
</feature>
<dbReference type="InterPro" id="IPR011032">
    <property type="entry name" value="GroES-like_sf"/>
</dbReference>
<reference evidence="9" key="1">
    <citation type="journal article" date="2023" name="Mol. Phylogenet. Evol.">
        <title>Genome-scale phylogeny and comparative genomics of the fungal order Sordariales.</title>
        <authorList>
            <person name="Hensen N."/>
            <person name="Bonometti L."/>
            <person name="Westerberg I."/>
            <person name="Brannstrom I.O."/>
            <person name="Guillou S."/>
            <person name="Cros-Aarteil S."/>
            <person name="Calhoun S."/>
            <person name="Haridas S."/>
            <person name="Kuo A."/>
            <person name="Mondo S."/>
            <person name="Pangilinan J."/>
            <person name="Riley R."/>
            <person name="LaButti K."/>
            <person name="Andreopoulos B."/>
            <person name="Lipzen A."/>
            <person name="Chen C."/>
            <person name="Yan M."/>
            <person name="Daum C."/>
            <person name="Ng V."/>
            <person name="Clum A."/>
            <person name="Steindorff A."/>
            <person name="Ohm R.A."/>
            <person name="Martin F."/>
            <person name="Silar P."/>
            <person name="Natvig D.O."/>
            <person name="Lalanne C."/>
            <person name="Gautier V."/>
            <person name="Ament-Velasquez S.L."/>
            <person name="Kruys A."/>
            <person name="Hutchinson M.I."/>
            <person name="Powell A.J."/>
            <person name="Barry K."/>
            <person name="Miller A.N."/>
            <person name="Grigoriev I.V."/>
            <person name="Debuchy R."/>
            <person name="Gladieux P."/>
            <person name="Hiltunen Thoren M."/>
            <person name="Johannesson H."/>
        </authorList>
    </citation>
    <scope>NUCLEOTIDE SEQUENCE [LARGE SCALE GENOMIC DNA]</scope>
    <source>
        <strain evidence="9">CBS 284.82</strain>
    </source>
</reference>
<dbReference type="InterPro" id="IPR016036">
    <property type="entry name" value="Malonyl_transacylase_ACP-bd"/>
</dbReference>
<feature type="active site" description="Proton acceptor; for dehydratase activity" evidence="6">
    <location>
        <position position="367"/>
    </location>
</feature>
<dbReference type="InterPro" id="IPR013217">
    <property type="entry name" value="Methyltransf_12"/>
</dbReference>
<evidence type="ECO:0000256" key="4">
    <source>
        <dbReference type="ARBA" id="ARBA00023268"/>
    </source>
</evidence>
<dbReference type="InterPro" id="IPR001227">
    <property type="entry name" value="Ac_transferase_dom_sf"/>
</dbReference>
<dbReference type="CDD" id="cd05195">
    <property type="entry name" value="enoyl_red"/>
    <property type="match status" value="1"/>
</dbReference>
<keyword evidence="5" id="KW-0012">Acyltransferase</keyword>
<feature type="domain" description="PKS/mFAS DH" evidence="7">
    <location>
        <begin position="335"/>
        <end position="643"/>
    </location>
</feature>
<dbReference type="InterPro" id="IPR020807">
    <property type="entry name" value="PKS_DH"/>
</dbReference>
<feature type="active site" description="Proton donor; for dehydratase activity" evidence="6">
    <location>
        <position position="554"/>
    </location>
</feature>
<dbReference type="GO" id="GO:0044550">
    <property type="term" value="P:secondary metabolite biosynthetic process"/>
    <property type="evidence" value="ECO:0007669"/>
    <property type="project" value="TreeGrafter"/>
</dbReference>
<dbReference type="Pfam" id="PF08242">
    <property type="entry name" value="Methyltransf_12"/>
    <property type="match status" value="1"/>
</dbReference>
<keyword evidence="4" id="KW-0511">Multifunctional enzyme</keyword>
<keyword evidence="9" id="KW-1185">Reference proteome</keyword>
<dbReference type="InterPro" id="IPR049552">
    <property type="entry name" value="PKS_DH_N"/>
</dbReference>
<dbReference type="Pfam" id="PF21089">
    <property type="entry name" value="PKS_DH_N"/>
    <property type="match status" value="1"/>
</dbReference>
<dbReference type="Gene3D" id="3.10.129.110">
    <property type="entry name" value="Polyketide synthase dehydratase"/>
    <property type="match status" value="1"/>
</dbReference>
<dbReference type="SUPFAM" id="SSF55048">
    <property type="entry name" value="Probable ACP-binding domain of malonyl-CoA ACP transacylase"/>
    <property type="match status" value="1"/>
</dbReference>
<feature type="region of interest" description="N-terminal hotdog fold" evidence="6">
    <location>
        <begin position="335"/>
        <end position="476"/>
    </location>
</feature>
<evidence type="ECO:0000313" key="9">
    <source>
        <dbReference type="Proteomes" id="UP001303115"/>
    </source>
</evidence>
<dbReference type="SUPFAM" id="SSF52151">
    <property type="entry name" value="FabD/lysophospholipase-like"/>
    <property type="match status" value="1"/>
</dbReference>
<dbReference type="InterPro" id="IPR016035">
    <property type="entry name" value="Acyl_Trfase/lysoPLipase"/>
</dbReference>
<dbReference type="Pfam" id="PF00698">
    <property type="entry name" value="Acyl_transf_1"/>
    <property type="match status" value="1"/>
</dbReference>
<dbReference type="PROSITE" id="PS52019">
    <property type="entry name" value="PKS_MFAS_DH"/>
    <property type="match status" value="1"/>
</dbReference>
<dbReference type="EMBL" id="MU854588">
    <property type="protein sequence ID" value="KAK4032634.1"/>
    <property type="molecule type" value="Genomic_DNA"/>
</dbReference>
<dbReference type="Gene3D" id="3.40.50.720">
    <property type="entry name" value="NAD(P)-binding Rossmann-like Domain"/>
    <property type="match status" value="1"/>
</dbReference>
<dbReference type="GO" id="GO:1901336">
    <property type="term" value="P:lactone biosynthetic process"/>
    <property type="evidence" value="ECO:0007669"/>
    <property type="project" value="UniProtKB-ARBA"/>
</dbReference>
<dbReference type="PANTHER" id="PTHR43775">
    <property type="entry name" value="FATTY ACID SYNTHASE"/>
    <property type="match status" value="1"/>
</dbReference>
<evidence type="ECO:0000256" key="5">
    <source>
        <dbReference type="ARBA" id="ARBA00023315"/>
    </source>
</evidence>
<proteinExistence type="predicted"/>
<evidence type="ECO:0000256" key="1">
    <source>
        <dbReference type="ARBA" id="ARBA00022450"/>
    </source>
</evidence>
<dbReference type="Pfam" id="PF14765">
    <property type="entry name" value="PS-DH"/>
    <property type="match status" value="1"/>
</dbReference>
<dbReference type="InterPro" id="IPR014043">
    <property type="entry name" value="Acyl_transferase_dom"/>
</dbReference>
<dbReference type="SMART" id="SM00829">
    <property type="entry name" value="PKS_ER"/>
    <property type="match status" value="1"/>
</dbReference>
<evidence type="ECO:0000259" key="7">
    <source>
        <dbReference type="PROSITE" id="PS52019"/>
    </source>
</evidence>
<dbReference type="GO" id="GO:0004312">
    <property type="term" value="F:fatty acid synthase activity"/>
    <property type="evidence" value="ECO:0007669"/>
    <property type="project" value="TreeGrafter"/>
</dbReference>
<dbReference type="InterPro" id="IPR049900">
    <property type="entry name" value="PKS_mFAS_DH"/>
</dbReference>
<dbReference type="CDD" id="cd02440">
    <property type="entry name" value="AdoMet_MTases"/>
    <property type="match status" value="1"/>
</dbReference>
<dbReference type="InterPro" id="IPR013154">
    <property type="entry name" value="ADH-like_N"/>
</dbReference>
<dbReference type="InterPro" id="IPR042104">
    <property type="entry name" value="PKS_dehydratase_sf"/>
</dbReference>
<keyword evidence="2" id="KW-0597">Phosphoprotein</keyword>
<organism evidence="8 9">
    <name type="scientific">Parachaetomium inaequale</name>
    <dbReference type="NCBI Taxonomy" id="2588326"/>
    <lineage>
        <taxon>Eukaryota</taxon>
        <taxon>Fungi</taxon>
        <taxon>Dikarya</taxon>
        <taxon>Ascomycota</taxon>
        <taxon>Pezizomycotina</taxon>
        <taxon>Sordariomycetes</taxon>
        <taxon>Sordariomycetidae</taxon>
        <taxon>Sordariales</taxon>
        <taxon>Chaetomiaceae</taxon>
        <taxon>Parachaetomium</taxon>
    </lineage>
</organism>
<keyword evidence="3" id="KW-0808">Transferase</keyword>
<keyword evidence="1" id="KW-0596">Phosphopantetheine</keyword>
<dbReference type="GO" id="GO:0006633">
    <property type="term" value="P:fatty acid biosynthetic process"/>
    <property type="evidence" value="ECO:0007669"/>
    <property type="project" value="TreeGrafter"/>
</dbReference>
<dbReference type="GO" id="GO:0016491">
    <property type="term" value="F:oxidoreductase activity"/>
    <property type="evidence" value="ECO:0007669"/>
    <property type="project" value="InterPro"/>
</dbReference>
<dbReference type="SMART" id="SM00827">
    <property type="entry name" value="PKS_AT"/>
    <property type="match status" value="1"/>
</dbReference>